<keyword evidence="6" id="KW-0030">Aminoacyl-tRNA synthetase</keyword>
<dbReference type="EC" id="4.2.-.-" evidence="4"/>
<dbReference type="GO" id="GO:0016829">
    <property type="term" value="F:lyase activity"/>
    <property type="evidence" value="ECO:0007669"/>
    <property type="project" value="UniProtKB-KW"/>
</dbReference>
<feature type="domain" description="YbaK/aminoacyl-tRNA synthetase-associated" evidence="5">
    <location>
        <begin position="39"/>
        <end position="149"/>
    </location>
</feature>
<sequence>MAKDKDVKTNAMRILDRNKVAYKVNTYECDEFIDGVHIADMLGQPHDSTFKTLVAQGKSGGYYVFAIPIDEELDMKKAAKSVGEKSVELIHVKDINKVTGYIRGGCTPLGMKKQYPTVVDSSAENFSEIIISGGRLGSQIFLDPQDLVKVTGGKFESIIFEQV</sequence>
<comment type="similarity">
    <text evidence="1 4">Belongs to the prolyl-tRNA editing family. YbaK/EbsC subfamily.</text>
</comment>
<reference evidence="6 7" key="1">
    <citation type="submission" date="2013-06" db="EMBL/GenBank/DDBJ databases">
        <title>Rumen cellulosomics: divergent fiber-degrading strategies revealed by comparative genome-wide analysis of six Ruminococcal strains.</title>
        <authorList>
            <person name="Dassa B."/>
            <person name="Borovok I."/>
            <person name="Lamed R."/>
            <person name="Flint H."/>
            <person name="Yeoman C.J."/>
            <person name="White B."/>
            <person name="Bayer E.A."/>
        </authorList>
    </citation>
    <scope>NUCLEOTIDE SEQUENCE [LARGE SCALE GENOMIC DNA]</scope>
    <source>
        <strain evidence="6 7">SY3</strain>
    </source>
</reference>
<dbReference type="Proteomes" id="UP000021369">
    <property type="component" value="Unassembled WGS sequence"/>
</dbReference>
<keyword evidence="2 4" id="KW-0648">Protein biosynthesis</keyword>
<dbReference type="SUPFAM" id="SSF55826">
    <property type="entry name" value="YbaK/ProRS associated domain"/>
    <property type="match status" value="1"/>
</dbReference>
<dbReference type="GO" id="GO:0006412">
    <property type="term" value="P:translation"/>
    <property type="evidence" value="ECO:0007669"/>
    <property type="project" value="UniProtKB-KW"/>
</dbReference>
<name>A0A011V5J0_RUMAL</name>
<dbReference type="InterPro" id="IPR004369">
    <property type="entry name" value="Prolyl-tRNA_editing_YbaK/EbsC"/>
</dbReference>
<dbReference type="InterPro" id="IPR036754">
    <property type="entry name" value="YbaK/aa-tRNA-synt-asso_dom_sf"/>
</dbReference>
<evidence type="ECO:0000313" key="7">
    <source>
        <dbReference type="Proteomes" id="UP000021369"/>
    </source>
</evidence>
<evidence type="ECO:0000256" key="4">
    <source>
        <dbReference type="PIRNR" id="PIRNR006181"/>
    </source>
</evidence>
<evidence type="ECO:0000256" key="3">
    <source>
        <dbReference type="ARBA" id="ARBA00023239"/>
    </source>
</evidence>
<keyword evidence="3 4" id="KW-0456">Lyase</keyword>
<dbReference type="CDD" id="cd00002">
    <property type="entry name" value="YbaK_deacylase"/>
    <property type="match status" value="1"/>
</dbReference>
<dbReference type="PATRIC" id="fig|1341156.4.peg.411"/>
<dbReference type="PIRSF" id="PIRSF006181">
    <property type="entry name" value="EbsC_YbaK"/>
    <property type="match status" value="1"/>
</dbReference>
<protein>
    <recommendedName>
        <fullName evidence="4">Cys-tRNA(Pro)/Cys-tRNA(Cys) deacylase</fullName>
        <ecNumber evidence="4">4.2.-.-</ecNumber>
    </recommendedName>
</protein>
<organism evidence="6 7">
    <name type="scientific">Ruminococcus albus SY3</name>
    <dbReference type="NCBI Taxonomy" id="1341156"/>
    <lineage>
        <taxon>Bacteria</taxon>
        <taxon>Bacillati</taxon>
        <taxon>Bacillota</taxon>
        <taxon>Clostridia</taxon>
        <taxon>Eubacteriales</taxon>
        <taxon>Oscillospiraceae</taxon>
        <taxon>Ruminococcus</taxon>
    </lineage>
</organism>
<dbReference type="NCBIfam" id="TIGR00011">
    <property type="entry name" value="YbaK_EbsC"/>
    <property type="match status" value="1"/>
</dbReference>
<dbReference type="Gene3D" id="3.90.960.10">
    <property type="entry name" value="YbaK/aminoacyl-tRNA synthetase-associated domain"/>
    <property type="match status" value="1"/>
</dbReference>
<evidence type="ECO:0000256" key="1">
    <source>
        <dbReference type="ARBA" id="ARBA00009798"/>
    </source>
</evidence>
<dbReference type="EMBL" id="JEOB01000001">
    <property type="protein sequence ID" value="EXM40777.1"/>
    <property type="molecule type" value="Genomic_DNA"/>
</dbReference>
<dbReference type="RefSeq" id="WP_037285072.1">
    <property type="nucleotide sequence ID" value="NZ_JEOB01000001.1"/>
</dbReference>
<evidence type="ECO:0000256" key="2">
    <source>
        <dbReference type="ARBA" id="ARBA00022917"/>
    </source>
</evidence>
<dbReference type="GO" id="GO:0002161">
    <property type="term" value="F:aminoacyl-tRNA deacylase activity"/>
    <property type="evidence" value="ECO:0007669"/>
    <property type="project" value="InterPro"/>
</dbReference>
<evidence type="ECO:0000259" key="5">
    <source>
        <dbReference type="Pfam" id="PF04073"/>
    </source>
</evidence>
<dbReference type="PANTHER" id="PTHR30411:SF0">
    <property type="entry name" value="CYS-TRNA(PRO)_CYS-TRNA(CYS) DEACYLASE YBAK"/>
    <property type="match status" value="1"/>
</dbReference>
<evidence type="ECO:0000313" key="6">
    <source>
        <dbReference type="EMBL" id="EXM40777.1"/>
    </source>
</evidence>
<accession>A0A011V5J0</accession>
<keyword evidence="7" id="KW-1185">Reference proteome</keyword>
<dbReference type="PANTHER" id="PTHR30411">
    <property type="entry name" value="CYTOPLASMIC PROTEIN"/>
    <property type="match status" value="1"/>
</dbReference>
<gene>
    <name evidence="6" type="ORF">RASY3_03440</name>
</gene>
<dbReference type="InterPro" id="IPR007214">
    <property type="entry name" value="YbaK/aa-tRNA-synth-assoc-dom"/>
</dbReference>
<dbReference type="AlphaFoldDB" id="A0A011V5J0"/>
<dbReference type="OrthoDB" id="9809296at2"/>
<keyword evidence="6" id="KW-0436">Ligase</keyword>
<proteinExistence type="inferred from homology"/>
<dbReference type="GO" id="GO:0004812">
    <property type="term" value="F:aminoacyl-tRNA ligase activity"/>
    <property type="evidence" value="ECO:0007669"/>
    <property type="project" value="UniProtKB-KW"/>
</dbReference>
<dbReference type="Pfam" id="PF04073">
    <property type="entry name" value="tRNA_edit"/>
    <property type="match status" value="1"/>
</dbReference>
<comment type="caution">
    <text evidence="6">The sequence shown here is derived from an EMBL/GenBank/DDBJ whole genome shotgun (WGS) entry which is preliminary data.</text>
</comment>